<proteinExistence type="predicted"/>
<sequence>MGEILTDKLFDAVTRLNRDLPSIFLVPPNLLANIRSVQVHSQLVNVCGRYFRGGPGATHTWAYDFIAYFLLHCPMLDDMEVEIDCAWYQFKEFKRYTGIFPFHRSLLMPLEHGVSPIYLRNTGVISAAGARWASTQDWSEFFRSMHAGESTQRQSGKGLSRFSIALTGKSFYRAVFALKNVWYILQMLGTLDTIKDFEVRNSNTVAAYTPNCGWFTMATPQFSLQEPRLEFRARNVKSLGLEFGEYQTYGSEMTISQLKASFPSLEAFSITKVGLFIREELGFLADLTTLKQLRITENGSPDLDADDGPDSMHATNLLMDCMELILYPPSLQMIEWNRGGYQKVRCDIIWENPRQISFVDVWLTIGEEKVLVGERYDGWYFREELFHGIGLESRWGKMWMRRFLPGSMIANPLSPGFEEDHDEEMHSDDEVGEAIPW</sequence>
<gene>
    <name evidence="2" type="ORF">TWF718_000114</name>
</gene>
<dbReference type="AlphaFoldDB" id="A0AAN8N3Z6"/>
<organism evidence="2 3">
    <name type="scientific">Orbilia javanica</name>
    <dbReference type="NCBI Taxonomy" id="47235"/>
    <lineage>
        <taxon>Eukaryota</taxon>
        <taxon>Fungi</taxon>
        <taxon>Dikarya</taxon>
        <taxon>Ascomycota</taxon>
        <taxon>Pezizomycotina</taxon>
        <taxon>Orbiliomycetes</taxon>
        <taxon>Orbiliales</taxon>
        <taxon>Orbiliaceae</taxon>
        <taxon>Orbilia</taxon>
    </lineage>
</organism>
<feature type="region of interest" description="Disordered" evidence="1">
    <location>
        <begin position="418"/>
        <end position="437"/>
    </location>
</feature>
<reference evidence="2 3" key="1">
    <citation type="submission" date="2019-10" db="EMBL/GenBank/DDBJ databases">
        <authorList>
            <person name="Palmer J.M."/>
        </authorList>
    </citation>
    <scope>NUCLEOTIDE SEQUENCE [LARGE SCALE GENOMIC DNA]</scope>
    <source>
        <strain evidence="2 3">TWF718</strain>
    </source>
</reference>
<name>A0AAN8N3Z6_9PEZI</name>
<accession>A0AAN8N3Z6</accession>
<evidence type="ECO:0000313" key="2">
    <source>
        <dbReference type="EMBL" id="KAK6355721.1"/>
    </source>
</evidence>
<evidence type="ECO:0000313" key="3">
    <source>
        <dbReference type="Proteomes" id="UP001313282"/>
    </source>
</evidence>
<evidence type="ECO:0000256" key="1">
    <source>
        <dbReference type="SAM" id="MobiDB-lite"/>
    </source>
</evidence>
<dbReference type="Proteomes" id="UP001313282">
    <property type="component" value="Unassembled WGS sequence"/>
</dbReference>
<dbReference type="EMBL" id="JAVHNR010000001">
    <property type="protein sequence ID" value="KAK6355721.1"/>
    <property type="molecule type" value="Genomic_DNA"/>
</dbReference>
<protein>
    <submittedName>
        <fullName evidence="2">Uncharacterized protein</fullName>
    </submittedName>
</protein>
<keyword evidence="3" id="KW-1185">Reference proteome</keyword>
<comment type="caution">
    <text evidence="2">The sequence shown here is derived from an EMBL/GenBank/DDBJ whole genome shotgun (WGS) entry which is preliminary data.</text>
</comment>